<name>A0A9W9HKR7_9EURO</name>
<accession>A0A9W9HKR7</accession>
<evidence type="ECO:0000256" key="1">
    <source>
        <dbReference type="SAM" id="MobiDB-lite"/>
    </source>
</evidence>
<dbReference type="OrthoDB" id="3594103at2759"/>
<sequence length="365" mass="41016">MFKMSQSLADQIVPDSEMESLNSRQKSPKIDYNQPVSSCYEHPIITVCIGEKKYGILGSHIRKYPLLGHSSHKTYVTLSDVHEDVAHTLVHFLYSGAYETINSAPDDNISYIQREYQRSVLVYQASRKYHIADLETLAKKYIEYFDEAISPFEILRSIKEIFSRLPEDEVWILGYAKRVLQRSFVSGNSRFNIDDFSGIMTDNDSFSRVIMLAMIEILSSHHRILENGSKSHTHSAQGGPFGFESDGSIVPDECETTDEANKIGKGSTDKHVSTESLVVVKGVSIASDECPVAKEWHFEPGVTDSTVASQFDAKDSLVKNLLPDVGLYHDWETLSSKDRRKRSKKLKARGLPIPDTNGVVSISLM</sequence>
<feature type="region of interest" description="Disordered" evidence="1">
    <location>
        <begin position="1"/>
        <end position="29"/>
    </location>
</feature>
<evidence type="ECO:0000313" key="2">
    <source>
        <dbReference type="EMBL" id="KAJ5150388.1"/>
    </source>
</evidence>
<keyword evidence="3" id="KW-1185">Reference proteome</keyword>
<organism evidence="2 3">
    <name type="scientific">Penicillium capsulatum</name>
    <dbReference type="NCBI Taxonomy" id="69766"/>
    <lineage>
        <taxon>Eukaryota</taxon>
        <taxon>Fungi</taxon>
        <taxon>Dikarya</taxon>
        <taxon>Ascomycota</taxon>
        <taxon>Pezizomycotina</taxon>
        <taxon>Eurotiomycetes</taxon>
        <taxon>Eurotiomycetidae</taxon>
        <taxon>Eurotiales</taxon>
        <taxon>Aspergillaceae</taxon>
        <taxon>Penicillium</taxon>
    </lineage>
</organism>
<proteinExistence type="predicted"/>
<dbReference type="Gene3D" id="3.30.710.10">
    <property type="entry name" value="Potassium Channel Kv1.1, Chain A"/>
    <property type="match status" value="1"/>
</dbReference>
<reference evidence="2" key="1">
    <citation type="submission" date="2022-11" db="EMBL/GenBank/DDBJ databases">
        <authorList>
            <person name="Petersen C."/>
        </authorList>
    </citation>
    <scope>NUCLEOTIDE SEQUENCE</scope>
    <source>
        <strain evidence="2">IBT 21917</strain>
    </source>
</reference>
<evidence type="ECO:0000313" key="3">
    <source>
        <dbReference type="Proteomes" id="UP001146351"/>
    </source>
</evidence>
<dbReference type="PANTHER" id="PTHR37538">
    <property type="entry name" value="BTB DOMAIN-CONTAINING PROTEIN"/>
    <property type="match status" value="1"/>
</dbReference>
<dbReference type="AlphaFoldDB" id="A0A9W9HKR7"/>
<dbReference type="InterPro" id="IPR011333">
    <property type="entry name" value="SKP1/BTB/POZ_sf"/>
</dbReference>
<dbReference type="Proteomes" id="UP001146351">
    <property type="component" value="Unassembled WGS sequence"/>
</dbReference>
<comment type="caution">
    <text evidence="2">The sequence shown here is derived from an EMBL/GenBank/DDBJ whole genome shotgun (WGS) entry which is preliminary data.</text>
</comment>
<reference evidence="2" key="2">
    <citation type="journal article" date="2023" name="IMA Fungus">
        <title>Comparative genomic study of the Penicillium genus elucidates a diverse pangenome and 15 lateral gene transfer events.</title>
        <authorList>
            <person name="Petersen C."/>
            <person name="Sorensen T."/>
            <person name="Nielsen M.R."/>
            <person name="Sondergaard T.E."/>
            <person name="Sorensen J.L."/>
            <person name="Fitzpatrick D.A."/>
            <person name="Frisvad J.C."/>
            <person name="Nielsen K.L."/>
        </authorList>
    </citation>
    <scope>NUCLEOTIDE SEQUENCE</scope>
    <source>
        <strain evidence="2">IBT 21917</strain>
    </source>
</reference>
<evidence type="ECO:0008006" key="4">
    <source>
        <dbReference type="Google" id="ProtNLM"/>
    </source>
</evidence>
<dbReference type="EMBL" id="JAPQKO010000009">
    <property type="protein sequence ID" value="KAJ5150388.1"/>
    <property type="molecule type" value="Genomic_DNA"/>
</dbReference>
<dbReference type="PANTHER" id="PTHR37538:SF1">
    <property type="entry name" value="BTB DOMAIN-CONTAINING PROTEIN"/>
    <property type="match status" value="1"/>
</dbReference>
<protein>
    <recommendedName>
        <fullName evidence="4">BTB domain-containing protein</fullName>
    </recommendedName>
</protein>
<gene>
    <name evidence="2" type="ORF">N7492_010739</name>
</gene>